<name>A0A939IPF5_9GAMM</name>
<keyword evidence="1" id="KW-0732">Signal</keyword>
<organism evidence="2 3">
    <name type="scientific">Parahaliea mediterranea</name>
    <dbReference type="NCBI Taxonomy" id="651086"/>
    <lineage>
        <taxon>Bacteria</taxon>
        <taxon>Pseudomonadati</taxon>
        <taxon>Pseudomonadota</taxon>
        <taxon>Gammaproteobacteria</taxon>
        <taxon>Cellvibrionales</taxon>
        <taxon>Halieaceae</taxon>
        <taxon>Parahaliea</taxon>
    </lineage>
</organism>
<dbReference type="AlphaFoldDB" id="A0A939IPF5"/>
<feature type="signal peptide" evidence="1">
    <location>
        <begin position="1"/>
        <end position="20"/>
    </location>
</feature>
<accession>A0A939IPF5</accession>
<gene>
    <name evidence="2" type="ORF">JYP50_21120</name>
</gene>
<dbReference type="EMBL" id="JAFKCZ010000024">
    <property type="protein sequence ID" value="MBN7799113.1"/>
    <property type="molecule type" value="Genomic_DNA"/>
</dbReference>
<reference evidence="2" key="1">
    <citation type="submission" date="2021-02" db="EMBL/GenBank/DDBJ databases">
        <title>PHA producing bacteria isolated from coastal sediment in Guangdong, Shenzhen.</title>
        <authorList>
            <person name="Zheng W."/>
            <person name="Yu S."/>
            <person name="Huang Y."/>
        </authorList>
    </citation>
    <scope>NUCLEOTIDE SEQUENCE</scope>
    <source>
        <strain evidence="2">TN14-10</strain>
    </source>
</reference>
<protein>
    <submittedName>
        <fullName evidence="2">Delta-aminolevulinic acid dehydratase</fullName>
    </submittedName>
</protein>
<proteinExistence type="predicted"/>
<evidence type="ECO:0000313" key="2">
    <source>
        <dbReference type="EMBL" id="MBN7799113.1"/>
    </source>
</evidence>
<evidence type="ECO:0000313" key="3">
    <source>
        <dbReference type="Proteomes" id="UP000664303"/>
    </source>
</evidence>
<dbReference type="RefSeq" id="WP_206562560.1">
    <property type="nucleotide sequence ID" value="NZ_JAFKCZ010000024.1"/>
</dbReference>
<evidence type="ECO:0000256" key="1">
    <source>
        <dbReference type="SAM" id="SignalP"/>
    </source>
</evidence>
<sequence length="202" mass="22706">MRRNLLFLALALLAARPAFADCECLWQGSFDEVQGSTDLVVSGTVVEAAGNSIDLEVKRELRGGREFDTIRVWLKTGDYCRPEPEVFPVGSQWVMALHEISETVPGGFNPNTPNYSYGRVGDYWLSNCGGYWLSREDDWVTGNLVNAPRWVREPQMTPVMLELVADYVRGEASREALLRASQEDPAVRELMLDTKAFLREGD</sequence>
<feature type="chain" id="PRO_5037498319" evidence="1">
    <location>
        <begin position="21"/>
        <end position="202"/>
    </location>
</feature>
<dbReference type="Proteomes" id="UP000664303">
    <property type="component" value="Unassembled WGS sequence"/>
</dbReference>
<keyword evidence="3" id="KW-1185">Reference proteome</keyword>
<comment type="caution">
    <text evidence="2">The sequence shown here is derived from an EMBL/GenBank/DDBJ whole genome shotgun (WGS) entry which is preliminary data.</text>
</comment>